<organism evidence="1 2">
    <name type="scientific">Melittangium boletus DSM 14713</name>
    <dbReference type="NCBI Taxonomy" id="1294270"/>
    <lineage>
        <taxon>Bacteria</taxon>
        <taxon>Pseudomonadati</taxon>
        <taxon>Myxococcota</taxon>
        <taxon>Myxococcia</taxon>
        <taxon>Myxococcales</taxon>
        <taxon>Cystobacterineae</taxon>
        <taxon>Archangiaceae</taxon>
        <taxon>Melittangium</taxon>
    </lineage>
</organism>
<protein>
    <recommendedName>
        <fullName evidence="3">Lipoprotein</fullName>
    </recommendedName>
</protein>
<dbReference type="OrthoDB" id="5382398at2"/>
<reference evidence="1 2" key="1">
    <citation type="submission" date="2017-06" db="EMBL/GenBank/DDBJ databases">
        <authorList>
            <person name="Kim H.J."/>
            <person name="Triplett B.A."/>
        </authorList>
    </citation>
    <scope>NUCLEOTIDE SEQUENCE [LARGE SCALE GENOMIC DNA]</scope>
    <source>
        <strain evidence="1 2">DSM 14713</strain>
    </source>
</reference>
<dbReference type="RefSeq" id="WP_095977864.1">
    <property type="nucleotide sequence ID" value="NZ_CP022163.1"/>
</dbReference>
<evidence type="ECO:0000313" key="1">
    <source>
        <dbReference type="EMBL" id="ATB29281.1"/>
    </source>
</evidence>
<name>A0A250IDQ7_9BACT</name>
<proteinExistence type="predicted"/>
<keyword evidence="2" id="KW-1185">Reference proteome</keyword>
<dbReference type="Proteomes" id="UP000217289">
    <property type="component" value="Chromosome"/>
</dbReference>
<sequence length="224" mass="23807">MKRHAGITLLALSLAACGPITEEELDATRRTQPLESTCTALGAQITEHACYHSNRPADHVSKTATSGLTATTPHINTSHKHYDVTLPSGATGTVQFQPATTGSWALYLTQNISVTVKNGATVIAPALSHAVSESGCALNTVKVYDLDSTLTYQVELGAAAGNLVGVVPEELAGNAIRYYRDADGDTYGDNDLSKSIRTACVKPDGYVTRRYDCDDTNPSIYNCL</sequence>
<evidence type="ECO:0008006" key="3">
    <source>
        <dbReference type="Google" id="ProtNLM"/>
    </source>
</evidence>
<accession>A0A250IDQ7</accession>
<dbReference type="PROSITE" id="PS51257">
    <property type="entry name" value="PROKAR_LIPOPROTEIN"/>
    <property type="match status" value="1"/>
</dbReference>
<evidence type="ECO:0000313" key="2">
    <source>
        <dbReference type="Proteomes" id="UP000217289"/>
    </source>
</evidence>
<dbReference type="KEGG" id="mbd:MEBOL_002730"/>
<dbReference type="EMBL" id="CP022163">
    <property type="protein sequence ID" value="ATB29281.1"/>
    <property type="molecule type" value="Genomic_DNA"/>
</dbReference>
<dbReference type="AlphaFoldDB" id="A0A250IDQ7"/>
<gene>
    <name evidence="1" type="ORF">MEBOL_002730</name>
</gene>